<sequence length="47" mass="5077">MSERTTGRGGFAGPVKDRTVSRAEGQAEVRTVSRAEDRTRGPAEETL</sequence>
<dbReference type="EMBL" id="BOOH01000039">
    <property type="protein sequence ID" value="GIH78315.1"/>
    <property type="molecule type" value="Genomic_DNA"/>
</dbReference>
<name>A0A8J3RNM9_9ACTN</name>
<dbReference type="AlphaFoldDB" id="A0A8J3RNM9"/>
<evidence type="ECO:0000256" key="1">
    <source>
        <dbReference type="SAM" id="MobiDB-lite"/>
    </source>
</evidence>
<gene>
    <name evidence="2" type="ORF">Plo01_47440</name>
</gene>
<accession>A0A8J3RNM9</accession>
<evidence type="ECO:0000313" key="2">
    <source>
        <dbReference type="EMBL" id="GIH78315.1"/>
    </source>
</evidence>
<protein>
    <submittedName>
        <fullName evidence="2">Uncharacterized protein</fullName>
    </submittedName>
</protein>
<organism evidence="2 3">
    <name type="scientific">Planobispora longispora</name>
    <dbReference type="NCBI Taxonomy" id="28887"/>
    <lineage>
        <taxon>Bacteria</taxon>
        <taxon>Bacillati</taxon>
        <taxon>Actinomycetota</taxon>
        <taxon>Actinomycetes</taxon>
        <taxon>Streptosporangiales</taxon>
        <taxon>Streptosporangiaceae</taxon>
        <taxon>Planobispora</taxon>
    </lineage>
</organism>
<feature type="compositionally biased region" description="Basic and acidic residues" evidence="1">
    <location>
        <begin position="15"/>
        <end position="47"/>
    </location>
</feature>
<proteinExistence type="predicted"/>
<dbReference type="Proteomes" id="UP000616724">
    <property type="component" value="Unassembled WGS sequence"/>
</dbReference>
<feature type="region of interest" description="Disordered" evidence="1">
    <location>
        <begin position="1"/>
        <end position="47"/>
    </location>
</feature>
<keyword evidence="3" id="KW-1185">Reference proteome</keyword>
<dbReference type="RefSeq" id="WP_203892831.1">
    <property type="nucleotide sequence ID" value="NZ_BOOH01000039.1"/>
</dbReference>
<evidence type="ECO:0000313" key="3">
    <source>
        <dbReference type="Proteomes" id="UP000616724"/>
    </source>
</evidence>
<comment type="caution">
    <text evidence="2">The sequence shown here is derived from an EMBL/GenBank/DDBJ whole genome shotgun (WGS) entry which is preliminary data.</text>
</comment>
<reference evidence="2 3" key="1">
    <citation type="submission" date="2021-01" db="EMBL/GenBank/DDBJ databases">
        <title>Whole genome shotgun sequence of Planobispora longispora NBRC 13918.</title>
        <authorList>
            <person name="Komaki H."/>
            <person name="Tamura T."/>
        </authorList>
    </citation>
    <scope>NUCLEOTIDE SEQUENCE [LARGE SCALE GENOMIC DNA]</scope>
    <source>
        <strain evidence="2 3">NBRC 13918</strain>
    </source>
</reference>